<evidence type="ECO:0000313" key="5">
    <source>
        <dbReference type="Proteomes" id="UP000069935"/>
    </source>
</evidence>
<dbReference type="GO" id="GO:0006508">
    <property type="term" value="P:proteolysis"/>
    <property type="evidence" value="ECO:0007669"/>
    <property type="project" value="UniProtKB-UniRule"/>
</dbReference>
<feature type="binding site" evidence="2">
    <location>
        <position position="263"/>
    </location>
    <ligand>
        <name>Zn(2+)</name>
        <dbReference type="ChEBI" id="CHEBI:29105"/>
        <note>catalytic</note>
    </ligand>
</feature>
<evidence type="ECO:0000313" key="4">
    <source>
        <dbReference type="EMBL" id="ALG71774.1"/>
    </source>
</evidence>
<feature type="binding site" evidence="2">
    <location>
        <position position="293"/>
    </location>
    <ligand>
        <name>Zn(2+)</name>
        <dbReference type="ChEBI" id="CHEBI:29105"/>
        <note>catalytic</note>
    </ligand>
</feature>
<keyword evidence="1" id="KW-0645">Protease</keyword>
<dbReference type="SUPFAM" id="SSF55486">
    <property type="entry name" value="Metalloproteases ('zincins'), catalytic domain"/>
    <property type="match status" value="1"/>
</dbReference>
<evidence type="ECO:0000256" key="2">
    <source>
        <dbReference type="PIRSR" id="PIRSR006615-1"/>
    </source>
</evidence>
<comment type="catalytic activity">
    <reaction evidence="1">
        <text>Release of a C-terminal amino acid with broad specificity, except for -Pro.</text>
        <dbReference type="EC" id="3.4.17.19"/>
    </reaction>
</comment>
<protein>
    <recommendedName>
        <fullName evidence="1">Metal-dependent carboxypeptidase</fullName>
        <ecNumber evidence="1">3.4.17.19</ecNumber>
    </recommendedName>
</protein>
<gene>
    <name evidence="4" type="ORF">AL072_13580</name>
</gene>
<reference evidence="4 5" key="2">
    <citation type="journal article" date="2016" name="Genome Announc.">
        <title>Complete Genome Sequence of a Strain of Azospirillum thiophilum Isolated from a Sulfide Spring.</title>
        <authorList>
            <person name="Fomenkov A."/>
            <person name="Vincze T."/>
            <person name="Grabovich M."/>
            <person name="Anton B.P."/>
            <person name="Dubinina G."/>
            <person name="Orlova M."/>
            <person name="Belousova E."/>
            <person name="Roberts R.J."/>
        </authorList>
    </citation>
    <scope>NUCLEOTIDE SEQUENCE [LARGE SCALE GENOMIC DNA]</scope>
    <source>
        <strain evidence="4 5">BV-S</strain>
    </source>
</reference>
<keyword evidence="1" id="KW-0378">Hydrolase</keyword>
<comment type="function">
    <text evidence="1">Broad specificity carboxypetidase that releases amino acids sequentially from the C-terminus, including neutral, aromatic, polar and basic residues.</text>
</comment>
<dbReference type="EC" id="3.4.17.19" evidence="1"/>
<dbReference type="CDD" id="cd06460">
    <property type="entry name" value="M32_Taq"/>
    <property type="match status" value="1"/>
</dbReference>
<dbReference type="GO" id="GO:0046872">
    <property type="term" value="F:metal ion binding"/>
    <property type="evidence" value="ECO:0007669"/>
    <property type="project" value="UniProtKB-KW"/>
</dbReference>
<dbReference type="PRINTS" id="PR00998">
    <property type="entry name" value="CRBOXYPTASET"/>
</dbReference>
<evidence type="ECO:0000256" key="3">
    <source>
        <dbReference type="PIRSR" id="PIRSR006615-2"/>
    </source>
</evidence>
<keyword evidence="5" id="KW-1185">Reference proteome</keyword>
<feature type="binding site" evidence="2">
    <location>
        <position position="267"/>
    </location>
    <ligand>
        <name>Zn(2+)</name>
        <dbReference type="ChEBI" id="CHEBI:29105"/>
        <note>catalytic</note>
    </ligand>
</feature>
<dbReference type="Gene3D" id="1.10.1370.30">
    <property type="match status" value="1"/>
</dbReference>
<comment type="cofactor">
    <cofactor evidence="2">
        <name>Zn(2+)</name>
        <dbReference type="ChEBI" id="CHEBI:29105"/>
    </cofactor>
    <text evidence="2">Binds 1 zinc ion per subunit.</text>
</comment>
<accession>A0AAC8VYD0</accession>
<dbReference type="KEGG" id="ati:AL072_13580"/>
<dbReference type="GO" id="GO:0004181">
    <property type="term" value="F:metallocarboxypeptidase activity"/>
    <property type="evidence" value="ECO:0007669"/>
    <property type="project" value="UniProtKB-UniRule"/>
</dbReference>
<dbReference type="InterPro" id="IPR001333">
    <property type="entry name" value="Peptidase_M32_Taq"/>
</dbReference>
<name>A0AAC8VYD0_9PROT</name>
<feature type="active site" description="Proton donor/acceptor" evidence="3">
    <location>
        <position position="264"/>
    </location>
</feature>
<dbReference type="Proteomes" id="UP000069935">
    <property type="component" value="Chromosome 1"/>
</dbReference>
<dbReference type="PROSITE" id="PS52034">
    <property type="entry name" value="PEPTIDASE_M32"/>
    <property type="match status" value="1"/>
</dbReference>
<reference evidence="5" key="1">
    <citation type="submission" date="2015-08" db="EMBL/GenBank/DDBJ databases">
        <title>Complete Genome Sequence of Azospirillum thiophilum BV-S.</title>
        <authorList>
            <person name="Fomenkov A."/>
            <person name="Vincze T."/>
            <person name="Grabovich M."/>
            <person name="Dubinina G."/>
            <person name="Orlova M."/>
            <person name="Belousova E."/>
            <person name="Roberts R.J."/>
        </authorList>
    </citation>
    <scope>NUCLEOTIDE SEQUENCE [LARGE SCALE GENOMIC DNA]</scope>
    <source>
        <strain evidence="5">BV-S</strain>
    </source>
</reference>
<evidence type="ECO:0000256" key="1">
    <source>
        <dbReference type="PIRNR" id="PIRNR006615"/>
    </source>
</evidence>
<dbReference type="PIRSF" id="PIRSF006615">
    <property type="entry name" value="Zn_crbxpep_Taq"/>
    <property type="match status" value="1"/>
</dbReference>
<keyword evidence="2" id="KW-0862">Zinc</keyword>
<sequence length="495" mass="54407">MTAYQDLERRHARIAAIGDALGILGWDTQTIMPEGANDGRAEQTATLSVIAHELATDPRMADLLAEAESDDGLDSWQRANLREMRRHHVHATAIPGELVEATSKAVSVCEMTWRAARAEGDFAMLLPSLSEVLARVREGAEAMGAVMGISPYDALLDSHDPGARAERIDVLFADLSDFLPDLIGRVLDRQAASPVPLLPEGPFSVEKQRELGVRMMERLGFDFRRGRLDVSLHPFCGGATGDVRITTRYDEANFTDALMGVLHETGHALYEQNRPRAWLSQPVGQSRGMAVHESQSLLMEMQACRSPEFITWLAPVAREAFGGEGPAWEAGNLRRLYSRVERGFIRVNADEVTYPAHIILRYRLEKALIAGDLALADLPGAWNDGMAELVGVVPPDDRLGCLQDIHWPGGGWGYFPSYTLGAMTAAQLFEAARTADPEIVPALSRGEFAPLVAWLRVNVHETGCFHASGDDLLTAATGRPLDATVFRRHLEQRYL</sequence>
<dbReference type="AlphaFoldDB" id="A0AAC8VYD0"/>
<keyword evidence="1 2" id="KW-0479">Metal-binding</keyword>
<proteinExistence type="inferred from homology"/>
<dbReference type="EMBL" id="CP012401">
    <property type="protein sequence ID" value="ALG71774.1"/>
    <property type="molecule type" value="Genomic_DNA"/>
</dbReference>
<dbReference type="PANTHER" id="PTHR34217:SF1">
    <property type="entry name" value="CARBOXYPEPTIDASE 1"/>
    <property type="match status" value="1"/>
</dbReference>
<organism evidence="4 5">
    <name type="scientific">Azospirillum thiophilum</name>
    <dbReference type="NCBI Taxonomy" id="528244"/>
    <lineage>
        <taxon>Bacteria</taxon>
        <taxon>Pseudomonadati</taxon>
        <taxon>Pseudomonadota</taxon>
        <taxon>Alphaproteobacteria</taxon>
        <taxon>Rhodospirillales</taxon>
        <taxon>Azospirillaceae</taxon>
        <taxon>Azospirillum</taxon>
    </lineage>
</organism>
<comment type="similarity">
    <text evidence="1">Belongs to the peptidase M32 family.</text>
</comment>
<dbReference type="Pfam" id="PF02074">
    <property type="entry name" value="Peptidase_M32"/>
    <property type="match status" value="1"/>
</dbReference>
<keyword evidence="1" id="KW-0482">Metalloprotease</keyword>
<dbReference type="RefSeq" id="WP_045582105.1">
    <property type="nucleotide sequence ID" value="NZ_CP012401.1"/>
</dbReference>
<keyword evidence="1" id="KW-0121">Carboxypeptidase</keyword>
<dbReference type="PANTHER" id="PTHR34217">
    <property type="entry name" value="METAL-DEPENDENT CARBOXYPEPTIDASE"/>
    <property type="match status" value="1"/>
</dbReference>